<sequence>MESEARSSRANARPPMPDPWTLRWTGAGPAEVGLREALCAVGNGYLVTRGAAPEAVADGVHYPGTYLAGCYDRADSVVGGRTFTHEDLVNCPNWLPVTFRPAGGAWFTGPPAEQELELDLRRGVLTRRALCVDAAGRRTRLVQRRLASLALPHLAALETVLTPENWSGRLEVRSALDGTVTNTGVPRYTGLTARHLRPRGQGAEQDGTLWLEVSTGAGRRIALAARHRLRGADGPAGVGRTGATRAGWTAQTFALDAAAGLPVTLDKAVAVHTSHDPATGDPLDAARRLAADAGDFDELLAGHALRWAQLWQRFGTDADFPGLGPLHLDLFHLLQTFSEHSADLDVGVPARGLHGEAYRGHVFWDELFVLRVLDLRFPELSRAVLRYRHRRLDAARQAARAEGRRGASYPWQSGSDGREESPLVHLNPLSGRWVPDHSHLQRHVGLAVAYNVWQYYRATGDRDFLAQAGAETLLEIARYWASAAEYVPARGHWSIRGVLGPDEYHDAYPWADGPGLDDNAYTNVLASWVLARAADALAALPAHRRGELTERLALDAAELDRWQQLGRHLHVPFHDGVISQFDGYQRLAELDWDGYRRRYPDLRRLDRILEAEGDTANRYRVSKQADTLMLWYLFPAGEVRDLLRRLGHRADHELMRRTTSYYLRRTVHGSTLSSVVHAWVLTRCDRRASWRHFRDALTADLCDAQGGTTREGVHLGAMAGAVDLLQRCYTGLDLREDALGLDPHLPSALPGLAMDLCYRGERGLRLSVDRRTATITLAPDRREPVRVRLHGVLSTVRPGESRTFTL</sequence>
<dbReference type="InterPro" id="IPR012341">
    <property type="entry name" value="6hp_glycosidase-like_sf"/>
</dbReference>
<dbReference type="HOGENOM" id="CLU_006285_1_1_11"/>
<dbReference type="Pfam" id="PF03636">
    <property type="entry name" value="Glyco_hydro_65N"/>
    <property type="match status" value="1"/>
</dbReference>
<dbReference type="GO" id="GO:0004553">
    <property type="term" value="F:hydrolase activity, hydrolyzing O-glycosyl compounds"/>
    <property type="evidence" value="ECO:0007669"/>
    <property type="project" value="TreeGrafter"/>
</dbReference>
<feature type="domain" description="Glycoside hydrolase family 65 N-terminal" evidence="10">
    <location>
        <begin position="25"/>
        <end position="275"/>
    </location>
</feature>
<evidence type="ECO:0000313" key="12">
    <source>
        <dbReference type="Proteomes" id="UP000027178"/>
    </source>
</evidence>
<dbReference type="AlphaFoldDB" id="A0A066YI16"/>
<dbReference type="FunFam" id="1.50.10.10:FF:000053">
    <property type="entry name" value="Putative glycosyl hydrolase"/>
    <property type="match status" value="1"/>
</dbReference>
<accession>A0A066YI16</accession>
<dbReference type="SUPFAM" id="SSF74650">
    <property type="entry name" value="Galactose mutarotase-like"/>
    <property type="match status" value="1"/>
</dbReference>
<dbReference type="Pfam" id="PF03633">
    <property type="entry name" value="Glyco_hydro_65C"/>
    <property type="match status" value="1"/>
</dbReference>
<keyword evidence="3" id="KW-0808">Transferase</keyword>
<keyword evidence="12" id="KW-1185">Reference proteome</keyword>
<dbReference type="RefSeq" id="WP_244305571.1">
    <property type="nucleotide sequence ID" value="NZ_KK853997.1"/>
</dbReference>
<dbReference type="InterPro" id="IPR005196">
    <property type="entry name" value="Glyco_hydro_65_N"/>
</dbReference>
<evidence type="ECO:0000259" key="10">
    <source>
        <dbReference type="Pfam" id="PF03636"/>
    </source>
</evidence>
<evidence type="ECO:0000259" key="8">
    <source>
        <dbReference type="Pfam" id="PF03632"/>
    </source>
</evidence>
<feature type="domain" description="Glycoside hydrolase family 65 central catalytic" evidence="8">
    <location>
        <begin position="328"/>
        <end position="722"/>
    </location>
</feature>
<dbReference type="eggNOG" id="COG1554">
    <property type="taxonomic scope" value="Bacteria"/>
</dbReference>
<evidence type="ECO:0000256" key="5">
    <source>
        <dbReference type="PIRSR" id="PIRSR036289-50"/>
    </source>
</evidence>
<evidence type="ECO:0008006" key="13">
    <source>
        <dbReference type="Google" id="ProtNLM"/>
    </source>
</evidence>
<reference evidence="11 12" key="1">
    <citation type="submission" date="2014-05" db="EMBL/GenBank/DDBJ databases">
        <title>Draft Genome Sequence of Kitasatospora cheerisanensis KCTC 2395.</title>
        <authorList>
            <person name="Nam D.H."/>
        </authorList>
    </citation>
    <scope>NUCLEOTIDE SEQUENCE [LARGE SCALE GENOMIC DNA]</scope>
    <source>
        <strain evidence="11 12">KCTC 2395</strain>
    </source>
</reference>
<dbReference type="GO" id="GO:0005975">
    <property type="term" value="P:carbohydrate metabolic process"/>
    <property type="evidence" value="ECO:0007669"/>
    <property type="project" value="InterPro"/>
</dbReference>
<dbReference type="Gene3D" id="2.60.420.10">
    <property type="entry name" value="Maltose phosphorylase, domain 3"/>
    <property type="match status" value="1"/>
</dbReference>
<evidence type="ECO:0000256" key="6">
    <source>
        <dbReference type="PIRSR" id="PIRSR036289-51"/>
    </source>
</evidence>
<dbReference type="InterPro" id="IPR037018">
    <property type="entry name" value="GH65_N"/>
</dbReference>
<dbReference type="InterPro" id="IPR008928">
    <property type="entry name" value="6-hairpin_glycosidase_sf"/>
</dbReference>
<comment type="caution">
    <text evidence="11">The sequence shown here is derived from an EMBL/GenBank/DDBJ whole genome shotgun (WGS) entry which is preliminary data.</text>
</comment>
<evidence type="ECO:0000256" key="2">
    <source>
        <dbReference type="ARBA" id="ARBA00022676"/>
    </source>
</evidence>
<feature type="region of interest" description="Disordered" evidence="7">
    <location>
        <begin position="1"/>
        <end position="22"/>
    </location>
</feature>
<evidence type="ECO:0000313" key="11">
    <source>
        <dbReference type="EMBL" id="KDN80777.1"/>
    </source>
</evidence>
<dbReference type="Pfam" id="PF03632">
    <property type="entry name" value="Glyco_hydro_65m"/>
    <property type="match status" value="1"/>
</dbReference>
<dbReference type="Gene3D" id="2.70.98.40">
    <property type="entry name" value="Glycoside hydrolase, family 65, N-terminal domain"/>
    <property type="match status" value="1"/>
</dbReference>
<dbReference type="GO" id="GO:0016757">
    <property type="term" value="F:glycosyltransferase activity"/>
    <property type="evidence" value="ECO:0007669"/>
    <property type="project" value="UniProtKB-KW"/>
</dbReference>
<keyword evidence="4" id="KW-0378">Hydrolase</keyword>
<dbReference type="EMBL" id="JNBY01000160">
    <property type="protein sequence ID" value="KDN80777.1"/>
    <property type="molecule type" value="Genomic_DNA"/>
</dbReference>
<organism evidence="11 12">
    <name type="scientific">Kitasatospora cheerisanensis KCTC 2395</name>
    <dbReference type="NCBI Taxonomy" id="1348663"/>
    <lineage>
        <taxon>Bacteria</taxon>
        <taxon>Bacillati</taxon>
        <taxon>Actinomycetota</taxon>
        <taxon>Actinomycetes</taxon>
        <taxon>Kitasatosporales</taxon>
        <taxon>Streptomycetaceae</taxon>
        <taxon>Kitasatospora</taxon>
    </lineage>
</organism>
<proteinExistence type="inferred from homology"/>
<evidence type="ECO:0000256" key="3">
    <source>
        <dbReference type="ARBA" id="ARBA00022679"/>
    </source>
</evidence>
<keyword evidence="2" id="KW-0328">Glycosyltransferase</keyword>
<dbReference type="Proteomes" id="UP000027178">
    <property type="component" value="Unassembled WGS sequence"/>
</dbReference>
<dbReference type="InterPro" id="IPR011013">
    <property type="entry name" value="Gal_mutarotase_sf_dom"/>
</dbReference>
<dbReference type="InterPro" id="IPR005195">
    <property type="entry name" value="Glyco_hydro_65_M"/>
</dbReference>
<evidence type="ECO:0000256" key="1">
    <source>
        <dbReference type="ARBA" id="ARBA00006768"/>
    </source>
</evidence>
<dbReference type="Gene3D" id="1.50.10.10">
    <property type="match status" value="1"/>
</dbReference>
<protein>
    <recommendedName>
        <fullName evidence="13">Trehalose 6-phosphate phosphorylase</fullName>
    </recommendedName>
</protein>
<dbReference type="InterPro" id="IPR017045">
    <property type="entry name" value="Malt_Pase/Glycosyl_Hdrlase"/>
</dbReference>
<name>A0A066YI16_9ACTN</name>
<feature type="domain" description="Glycoside hydrolase family 65 C-terminal" evidence="9">
    <location>
        <begin position="733"/>
        <end position="791"/>
    </location>
</feature>
<dbReference type="SUPFAM" id="SSF48208">
    <property type="entry name" value="Six-hairpin glycosidases"/>
    <property type="match status" value="1"/>
</dbReference>
<feature type="binding site" evidence="6">
    <location>
        <begin position="364"/>
        <end position="365"/>
    </location>
    <ligand>
        <name>substrate</name>
    </ligand>
</feature>
<dbReference type="GO" id="GO:0030246">
    <property type="term" value="F:carbohydrate binding"/>
    <property type="evidence" value="ECO:0007669"/>
    <property type="project" value="InterPro"/>
</dbReference>
<gene>
    <name evidence="11" type="ORF">KCH_74120</name>
</gene>
<keyword evidence="4" id="KW-0326">Glycosidase</keyword>
<dbReference type="PANTHER" id="PTHR11051">
    <property type="entry name" value="GLYCOSYL HYDROLASE-RELATED"/>
    <property type="match status" value="1"/>
</dbReference>
<feature type="active site" description="Proton donor" evidence="5">
    <location>
        <position position="503"/>
    </location>
</feature>
<feature type="binding site" evidence="6">
    <location>
        <begin position="623"/>
        <end position="624"/>
    </location>
    <ligand>
        <name>substrate</name>
    </ligand>
</feature>
<evidence type="ECO:0000256" key="4">
    <source>
        <dbReference type="ARBA" id="ARBA00023295"/>
    </source>
</evidence>
<comment type="similarity">
    <text evidence="1">Belongs to the glycosyl hydrolase 65 family.</text>
</comment>
<dbReference type="PIRSF" id="PIRSF036289">
    <property type="entry name" value="Glycosyl_hydrolase_malt_phosph"/>
    <property type="match status" value="1"/>
</dbReference>
<dbReference type="PANTHER" id="PTHR11051:SF8">
    <property type="entry name" value="PROTEIN-GLUCOSYLGALACTOSYLHYDROXYLYSINE GLUCOSIDASE"/>
    <property type="match status" value="1"/>
</dbReference>
<evidence type="ECO:0000259" key="9">
    <source>
        <dbReference type="Pfam" id="PF03633"/>
    </source>
</evidence>
<dbReference type="InterPro" id="IPR005194">
    <property type="entry name" value="Glyco_hydro_65_C"/>
</dbReference>
<dbReference type="PATRIC" id="fig|1348663.4.peg.7160"/>
<evidence type="ECO:0000256" key="7">
    <source>
        <dbReference type="SAM" id="MobiDB-lite"/>
    </source>
</evidence>